<comment type="caution">
    <text evidence="3">The sequence shown here is derived from an EMBL/GenBank/DDBJ whole genome shotgun (WGS) entry which is preliminary data.</text>
</comment>
<evidence type="ECO:0000259" key="2">
    <source>
        <dbReference type="PROSITE" id="PS50933"/>
    </source>
</evidence>
<dbReference type="RefSeq" id="WP_216323237.1">
    <property type="nucleotide sequence ID" value="NZ_JAHKRT010000004.1"/>
</dbReference>
<protein>
    <submittedName>
        <fullName evidence="3">CHRD domain-containing protein</fullName>
    </submittedName>
</protein>
<gene>
    <name evidence="3" type="ORF">KOF26_08520</name>
</gene>
<proteinExistence type="predicted"/>
<organism evidence="3 4">
    <name type="scientific">Sphingomonas quercus</name>
    <dbReference type="NCBI Taxonomy" id="2842451"/>
    <lineage>
        <taxon>Bacteria</taxon>
        <taxon>Pseudomonadati</taxon>
        <taxon>Pseudomonadota</taxon>
        <taxon>Alphaproteobacteria</taxon>
        <taxon>Sphingomonadales</taxon>
        <taxon>Sphingomonadaceae</taxon>
        <taxon>Sphingomonas</taxon>
    </lineage>
</organism>
<sequence length="138" mass="13782">MRPILTIILATAAMAPAMAAPVKMDTTLSGAAEAPNPGDAKGSGTASLTFDSDKNQVCYMLHASGTDTPTMAHIHKAAAGKAGPVVVPLDAPANGMSQGCKPVAADLLGAILASPADYYVNVHTAAFPAGAIRGQLAK</sequence>
<evidence type="ECO:0000313" key="3">
    <source>
        <dbReference type="EMBL" id="MBU3077906.1"/>
    </source>
</evidence>
<dbReference type="EMBL" id="JAHKRT010000004">
    <property type="protein sequence ID" value="MBU3077906.1"/>
    <property type="molecule type" value="Genomic_DNA"/>
</dbReference>
<accession>A0ABS6BJB3</accession>
<feature type="domain" description="CHRD" evidence="2">
    <location>
        <begin position="20"/>
        <end position="138"/>
    </location>
</feature>
<name>A0ABS6BJB3_9SPHN</name>
<feature type="signal peptide" evidence="1">
    <location>
        <begin position="1"/>
        <end position="19"/>
    </location>
</feature>
<keyword evidence="4" id="KW-1185">Reference proteome</keyword>
<dbReference type="SMART" id="SM00754">
    <property type="entry name" value="CHRD"/>
    <property type="match status" value="1"/>
</dbReference>
<evidence type="ECO:0000313" key="4">
    <source>
        <dbReference type="Proteomes" id="UP000776276"/>
    </source>
</evidence>
<reference evidence="3 4" key="1">
    <citation type="submission" date="2021-06" db="EMBL/GenBank/DDBJ databases">
        <title>Sphingomonas sp. XMGL2, whole genome shotgun sequencing project.</title>
        <authorList>
            <person name="Zhao G."/>
            <person name="Shen L."/>
        </authorList>
    </citation>
    <scope>NUCLEOTIDE SEQUENCE [LARGE SCALE GENOMIC DNA]</scope>
    <source>
        <strain evidence="3 4">XMGL2</strain>
    </source>
</reference>
<dbReference type="Proteomes" id="UP000776276">
    <property type="component" value="Unassembled WGS sequence"/>
</dbReference>
<dbReference type="Pfam" id="PF07452">
    <property type="entry name" value="CHRD"/>
    <property type="match status" value="1"/>
</dbReference>
<keyword evidence="1" id="KW-0732">Signal</keyword>
<feature type="chain" id="PRO_5046858747" evidence="1">
    <location>
        <begin position="20"/>
        <end position="138"/>
    </location>
</feature>
<evidence type="ECO:0000256" key="1">
    <source>
        <dbReference type="SAM" id="SignalP"/>
    </source>
</evidence>
<dbReference type="InterPro" id="IPR010895">
    <property type="entry name" value="CHRD"/>
</dbReference>
<dbReference type="PROSITE" id="PS50933">
    <property type="entry name" value="CHRD"/>
    <property type="match status" value="1"/>
</dbReference>